<dbReference type="OrthoDB" id="20273at2759"/>
<dbReference type="Gene3D" id="3.40.50.2000">
    <property type="entry name" value="Glycogen Phosphorylase B"/>
    <property type="match status" value="1"/>
</dbReference>
<proteinExistence type="predicted"/>
<dbReference type="GO" id="GO:0043541">
    <property type="term" value="C:UDP-N-acetylglucosamine transferase complex"/>
    <property type="evidence" value="ECO:0007669"/>
    <property type="project" value="TreeGrafter"/>
</dbReference>
<dbReference type="STRING" id="1504633.A0A2T7F5S4"/>
<dbReference type="InterPro" id="IPR007235">
    <property type="entry name" value="Glyco_trans_28_C"/>
</dbReference>
<dbReference type="GO" id="GO:0016758">
    <property type="term" value="F:hexosyltransferase activity"/>
    <property type="evidence" value="ECO:0007669"/>
    <property type="project" value="InterPro"/>
</dbReference>
<dbReference type="Gramene" id="PUZ75433">
    <property type="protein sequence ID" value="PUZ75433"/>
    <property type="gene ID" value="GQ55_1G168600"/>
</dbReference>
<protein>
    <recommendedName>
        <fullName evidence="1">Glycosyl transferase family 28 C-terminal domain-containing protein</fullName>
    </recommendedName>
</protein>
<evidence type="ECO:0000313" key="2">
    <source>
        <dbReference type="EMBL" id="PUZ75433.1"/>
    </source>
</evidence>
<dbReference type="GO" id="GO:0006488">
    <property type="term" value="P:dolichol-linked oligosaccharide biosynthetic process"/>
    <property type="evidence" value="ECO:0007669"/>
    <property type="project" value="TreeGrafter"/>
</dbReference>
<keyword evidence="3" id="KW-1185">Reference proteome</keyword>
<organism evidence="2 3">
    <name type="scientific">Panicum hallii var. hallii</name>
    <dbReference type="NCBI Taxonomy" id="1504633"/>
    <lineage>
        <taxon>Eukaryota</taxon>
        <taxon>Viridiplantae</taxon>
        <taxon>Streptophyta</taxon>
        <taxon>Embryophyta</taxon>
        <taxon>Tracheophyta</taxon>
        <taxon>Spermatophyta</taxon>
        <taxon>Magnoliopsida</taxon>
        <taxon>Liliopsida</taxon>
        <taxon>Poales</taxon>
        <taxon>Poaceae</taxon>
        <taxon>PACMAD clade</taxon>
        <taxon>Panicoideae</taxon>
        <taxon>Panicodae</taxon>
        <taxon>Paniceae</taxon>
        <taxon>Panicinae</taxon>
        <taxon>Panicum</taxon>
        <taxon>Panicum sect. Panicum</taxon>
    </lineage>
</organism>
<feature type="domain" description="Glycosyl transferase family 28 C-terminal" evidence="1">
    <location>
        <begin position="123"/>
        <end position="262"/>
    </location>
</feature>
<dbReference type="SUPFAM" id="SSF53756">
    <property type="entry name" value="UDP-Glycosyltransferase/glycogen phosphorylase"/>
    <property type="match status" value="1"/>
</dbReference>
<dbReference type="AlphaFoldDB" id="A0A2T7F5S4"/>
<dbReference type="FunFam" id="3.40.50.2000:FF:000161">
    <property type="entry name" value="UDP-N-acetylglucosamine transferase subunit alg13"/>
    <property type="match status" value="1"/>
</dbReference>
<dbReference type="PANTHER" id="PTHR47043:SF1">
    <property type="entry name" value="UDP-N-ACETYLGLUCOSAMINE TRANSFERASE SUBUNIT ALG13"/>
    <property type="match status" value="1"/>
</dbReference>
<accession>A0A2T7F5S4</accession>
<reference evidence="2 3" key="1">
    <citation type="submission" date="2018-04" db="EMBL/GenBank/DDBJ databases">
        <title>WGS assembly of Panicum hallii var. hallii HAL2.</title>
        <authorList>
            <person name="Lovell J."/>
            <person name="Jenkins J."/>
            <person name="Lowry D."/>
            <person name="Mamidi S."/>
            <person name="Sreedasyam A."/>
            <person name="Weng X."/>
            <person name="Barry K."/>
            <person name="Bonette J."/>
            <person name="Campitelli B."/>
            <person name="Daum C."/>
            <person name="Gordon S."/>
            <person name="Gould B."/>
            <person name="Lipzen A."/>
            <person name="MacQueen A."/>
            <person name="Palacio-Mejia J."/>
            <person name="Plott C."/>
            <person name="Shakirov E."/>
            <person name="Shu S."/>
            <person name="Yoshinaga Y."/>
            <person name="Zane M."/>
            <person name="Rokhsar D."/>
            <person name="Grimwood J."/>
            <person name="Schmutz J."/>
            <person name="Juenger T."/>
        </authorList>
    </citation>
    <scope>NUCLEOTIDE SEQUENCE [LARGE SCALE GENOMIC DNA]</scope>
    <source>
        <strain evidence="3">cv. HAL2</strain>
    </source>
</reference>
<evidence type="ECO:0000259" key="1">
    <source>
        <dbReference type="Pfam" id="PF04101"/>
    </source>
</evidence>
<dbReference type="InterPro" id="IPR052474">
    <property type="entry name" value="UDP-GlcNAc_transferase"/>
</dbReference>
<gene>
    <name evidence="2" type="ORF">GQ55_1G168600</name>
</gene>
<dbReference type="Pfam" id="PF04101">
    <property type="entry name" value="Glyco_tran_28_C"/>
    <property type="match status" value="1"/>
</dbReference>
<sequence>MGEPMSWEPMPVVWIRTSCFSGAAADVFYIRAVVNFFSLSRARGQLARGWLIDSPPAQGLSRSGPQVHLRFLNLSLLSDSLLPCSSFPGGDDSASGGAICPVFAQPFASDERILQMADRERRTVFVTVGTTCFDSLVMAVDSPEVKKALLQKGYTDLLIQMGRGTYVPAKVSGDATLQVDHFMFSPSIADNMRTASLVISHAGSGSIFETLRLGKPLIVVVNEDLMDNHQSELAEELAERKHLFCAHPQTLGETIQAMDLGTLVPYVPGDAEPVVTVINKFLGFPVD</sequence>
<name>A0A2T7F5S4_9POAL</name>
<evidence type="ECO:0000313" key="3">
    <source>
        <dbReference type="Proteomes" id="UP000244336"/>
    </source>
</evidence>
<dbReference type="Proteomes" id="UP000244336">
    <property type="component" value="Chromosome 1"/>
</dbReference>
<dbReference type="EMBL" id="CM009749">
    <property type="protein sequence ID" value="PUZ75433.1"/>
    <property type="molecule type" value="Genomic_DNA"/>
</dbReference>
<dbReference type="PANTHER" id="PTHR47043">
    <property type="entry name" value="UDP-N-ACETYLGLUCOSAMINE TRANSFERASE SUBUNIT ALG13"/>
    <property type="match status" value="1"/>
</dbReference>